<proteinExistence type="predicted"/>
<accession>A0A8X6LSR1</accession>
<name>A0A8X6LSR1_TRICU</name>
<organism evidence="1 2">
    <name type="scientific">Trichonephila clavata</name>
    <name type="common">Joro spider</name>
    <name type="synonym">Nephila clavata</name>
    <dbReference type="NCBI Taxonomy" id="2740835"/>
    <lineage>
        <taxon>Eukaryota</taxon>
        <taxon>Metazoa</taxon>
        <taxon>Ecdysozoa</taxon>
        <taxon>Arthropoda</taxon>
        <taxon>Chelicerata</taxon>
        <taxon>Arachnida</taxon>
        <taxon>Araneae</taxon>
        <taxon>Araneomorphae</taxon>
        <taxon>Entelegynae</taxon>
        <taxon>Araneoidea</taxon>
        <taxon>Nephilidae</taxon>
        <taxon>Trichonephila</taxon>
    </lineage>
</organism>
<gene>
    <name evidence="1" type="ORF">TNCT_471421</name>
</gene>
<evidence type="ECO:0000313" key="2">
    <source>
        <dbReference type="Proteomes" id="UP000887116"/>
    </source>
</evidence>
<sequence length="131" mass="14765">MGKVKIVISRINDANIIMNNCIKTSVENKDKSYKRELSILVVNKITNLISNKVLHVDADVSSRLNTTVNCFKTLITNRVPKVLRLMENSQWTYVPSTLNVANFISCGLGSCDLPKLKLNEECYPQDNQAYS</sequence>
<reference evidence="1" key="1">
    <citation type="submission" date="2020-07" db="EMBL/GenBank/DDBJ databases">
        <title>Multicomponent nature underlies the extraordinary mechanical properties of spider dragline silk.</title>
        <authorList>
            <person name="Kono N."/>
            <person name="Nakamura H."/>
            <person name="Mori M."/>
            <person name="Yoshida Y."/>
            <person name="Ohtoshi R."/>
            <person name="Malay A.D."/>
            <person name="Moran D.A.P."/>
            <person name="Tomita M."/>
            <person name="Numata K."/>
            <person name="Arakawa K."/>
        </authorList>
    </citation>
    <scope>NUCLEOTIDE SEQUENCE</scope>
</reference>
<comment type="caution">
    <text evidence="1">The sequence shown here is derived from an EMBL/GenBank/DDBJ whole genome shotgun (WGS) entry which is preliminary data.</text>
</comment>
<dbReference type="OrthoDB" id="10532002at2759"/>
<dbReference type="AlphaFoldDB" id="A0A8X6LSR1"/>
<keyword evidence="2" id="KW-1185">Reference proteome</keyword>
<dbReference type="Proteomes" id="UP000887116">
    <property type="component" value="Unassembled WGS sequence"/>
</dbReference>
<dbReference type="EMBL" id="BMAO01037960">
    <property type="protein sequence ID" value="GFR21581.1"/>
    <property type="molecule type" value="Genomic_DNA"/>
</dbReference>
<evidence type="ECO:0000313" key="1">
    <source>
        <dbReference type="EMBL" id="GFR21581.1"/>
    </source>
</evidence>
<protein>
    <submittedName>
        <fullName evidence="1">Uncharacterized protein</fullName>
    </submittedName>
</protein>